<evidence type="ECO:0000256" key="1">
    <source>
        <dbReference type="SAM" id="SignalP"/>
    </source>
</evidence>
<protein>
    <submittedName>
        <fullName evidence="2">Uncharacterized protein</fullName>
    </submittedName>
</protein>
<reference evidence="2 3" key="1">
    <citation type="submission" date="2019-02" db="EMBL/GenBank/DDBJ databases">
        <authorList>
            <person name="Khodamoradi S."/>
            <person name="Hahnke R.L."/>
            <person name="Kaempfer P."/>
            <person name="Schumann P."/>
            <person name="Rohde M."/>
            <person name="Steinert M."/>
            <person name="Luzhetskyy A."/>
            <person name="Wink J."/>
            <person name="Ruckert C."/>
        </authorList>
    </citation>
    <scope>NUCLEOTIDE SEQUENCE [LARGE SCALE GENOMIC DNA]</scope>
    <source>
        <strain evidence="2 3">M2</strain>
    </source>
</reference>
<keyword evidence="1" id="KW-0732">Signal</keyword>
<dbReference type="Gene3D" id="2.40.10.10">
    <property type="entry name" value="Trypsin-like serine proteases"/>
    <property type="match status" value="2"/>
</dbReference>
<feature type="chain" id="PRO_5020250263" evidence="1">
    <location>
        <begin position="28"/>
        <end position="103"/>
    </location>
</feature>
<dbReference type="InterPro" id="IPR043504">
    <property type="entry name" value="Peptidase_S1_PA_chymotrypsin"/>
</dbReference>
<organism evidence="2 3">
    <name type="scientific">Streptomonospora litoralis</name>
    <dbReference type="NCBI Taxonomy" id="2498135"/>
    <lineage>
        <taxon>Bacteria</taxon>
        <taxon>Bacillati</taxon>
        <taxon>Actinomycetota</taxon>
        <taxon>Actinomycetes</taxon>
        <taxon>Streptosporangiales</taxon>
        <taxon>Nocardiopsidaceae</taxon>
        <taxon>Streptomonospora</taxon>
    </lineage>
</organism>
<sequence precursor="true">MRKSPMIPAFGSAAVALVLMVAGAAGAADDEAAAPEDVALTATGGTARGAEVPSAALQRSWAGGARAPGVTAGSTGDGPLGGTTYFQPVNPILEKFGVNLLTG</sequence>
<keyword evidence="3" id="KW-1185">Reference proteome</keyword>
<evidence type="ECO:0000313" key="2">
    <source>
        <dbReference type="EMBL" id="QBI52568.1"/>
    </source>
</evidence>
<evidence type="ECO:0000313" key="3">
    <source>
        <dbReference type="Proteomes" id="UP000292235"/>
    </source>
</evidence>
<gene>
    <name evidence="2" type="ORF">EKD16_03790</name>
</gene>
<feature type="signal peptide" evidence="1">
    <location>
        <begin position="1"/>
        <end position="27"/>
    </location>
</feature>
<name>A0A4P6PWL3_9ACTN</name>
<dbReference type="EMBL" id="CP036455">
    <property type="protein sequence ID" value="QBI52568.1"/>
    <property type="molecule type" value="Genomic_DNA"/>
</dbReference>
<dbReference type="RefSeq" id="WP_131097105.1">
    <property type="nucleotide sequence ID" value="NZ_CP036455.1"/>
</dbReference>
<dbReference type="Proteomes" id="UP000292235">
    <property type="component" value="Chromosome"/>
</dbReference>
<accession>A0A4P6PWL3</accession>
<dbReference type="KEGG" id="strr:EKD16_03790"/>
<proteinExistence type="predicted"/>
<dbReference type="AlphaFoldDB" id="A0A4P6PWL3"/>